<name>A0ABU2FMF4_9EURY</name>
<dbReference type="SUPFAM" id="SSF52833">
    <property type="entry name" value="Thioredoxin-like"/>
    <property type="match status" value="1"/>
</dbReference>
<dbReference type="InterPro" id="IPR008554">
    <property type="entry name" value="Glutaredoxin-like"/>
</dbReference>
<proteinExistence type="predicted"/>
<dbReference type="Pfam" id="PF05768">
    <property type="entry name" value="Glrx-like"/>
    <property type="match status" value="1"/>
</dbReference>
<dbReference type="EMBL" id="JAMQOS010000002">
    <property type="protein sequence ID" value="MDS0281937.1"/>
    <property type="molecule type" value="Genomic_DNA"/>
</dbReference>
<comment type="caution">
    <text evidence="1">The sequence shown here is derived from an EMBL/GenBank/DDBJ whole genome shotgun (WGS) entry which is preliminary data.</text>
</comment>
<organism evidence="1 2">
    <name type="scientific">Haloarcula onubensis</name>
    <dbReference type="NCBI Taxonomy" id="2950539"/>
    <lineage>
        <taxon>Archaea</taxon>
        <taxon>Methanobacteriati</taxon>
        <taxon>Methanobacteriota</taxon>
        <taxon>Stenosarchaea group</taxon>
        <taxon>Halobacteria</taxon>
        <taxon>Halobacteriales</taxon>
        <taxon>Haloarculaceae</taxon>
        <taxon>Haloarcula</taxon>
    </lineage>
</organism>
<dbReference type="InterPro" id="IPR036249">
    <property type="entry name" value="Thioredoxin-like_sf"/>
</dbReference>
<accession>A0ABU2FMF4</accession>
<dbReference type="Proteomes" id="UP001268864">
    <property type="component" value="Unassembled WGS sequence"/>
</dbReference>
<evidence type="ECO:0000313" key="2">
    <source>
        <dbReference type="Proteomes" id="UP001268864"/>
    </source>
</evidence>
<keyword evidence="2" id="KW-1185">Reference proteome</keyword>
<dbReference type="Gene3D" id="3.40.30.10">
    <property type="entry name" value="Glutaredoxin"/>
    <property type="match status" value="1"/>
</dbReference>
<sequence>MSDVSVTVYTREDCHLCAEAIDTIEEVADEEGVAVDMALVDVDTDEELRAEYGDRVPYVLLDGSPAFKYRVDEARLRRKLTG</sequence>
<dbReference type="RefSeq" id="WP_310899773.1">
    <property type="nucleotide sequence ID" value="NZ_JAMQOS010000002.1"/>
</dbReference>
<protein>
    <submittedName>
        <fullName evidence="1">Glutaredoxin family protein</fullName>
    </submittedName>
</protein>
<gene>
    <name evidence="1" type="ORF">NDI86_07355</name>
</gene>
<evidence type="ECO:0000313" key="1">
    <source>
        <dbReference type="EMBL" id="MDS0281937.1"/>
    </source>
</evidence>
<reference evidence="1 2" key="1">
    <citation type="submission" date="2022-06" db="EMBL/GenBank/DDBJ databases">
        <title>Halomicroarcula sp. a new haloarchaeum isolate from saline soil.</title>
        <authorList>
            <person name="Strakova D."/>
            <person name="Galisteo C."/>
            <person name="Sanchez-Porro C."/>
            <person name="Ventosa A."/>
        </authorList>
    </citation>
    <scope>NUCLEOTIDE SEQUENCE [LARGE SCALE GENOMIC DNA]</scope>
    <source>
        <strain evidence="1 2">S3CR25-11</strain>
    </source>
</reference>